<organism evidence="1 2">
    <name type="scientific">Tanacetum coccineum</name>
    <dbReference type="NCBI Taxonomy" id="301880"/>
    <lineage>
        <taxon>Eukaryota</taxon>
        <taxon>Viridiplantae</taxon>
        <taxon>Streptophyta</taxon>
        <taxon>Embryophyta</taxon>
        <taxon>Tracheophyta</taxon>
        <taxon>Spermatophyta</taxon>
        <taxon>Magnoliopsida</taxon>
        <taxon>eudicotyledons</taxon>
        <taxon>Gunneridae</taxon>
        <taxon>Pentapetalae</taxon>
        <taxon>asterids</taxon>
        <taxon>campanulids</taxon>
        <taxon>Asterales</taxon>
        <taxon>Asteraceae</taxon>
        <taxon>Asteroideae</taxon>
        <taxon>Anthemideae</taxon>
        <taxon>Anthemidinae</taxon>
        <taxon>Tanacetum</taxon>
    </lineage>
</organism>
<reference evidence="1" key="2">
    <citation type="submission" date="2022-01" db="EMBL/GenBank/DDBJ databases">
        <authorList>
            <person name="Yamashiro T."/>
            <person name="Shiraishi A."/>
            <person name="Satake H."/>
            <person name="Nakayama K."/>
        </authorList>
    </citation>
    <scope>NUCLEOTIDE SEQUENCE</scope>
</reference>
<evidence type="ECO:0000313" key="2">
    <source>
        <dbReference type="Proteomes" id="UP001151760"/>
    </source>
</evidence>
<dbReference type="Proteomes" id="UP001151760">
    <property type="component" value="Unassembled WGS sequence"/>
</dbReference>
<keyword evidence="2" id="KW-1185">Reference proteome</keyword>
<comment type="caution">
    <text evidence="1">The sequence shown here is derived from an EMBL/GenBank/DDBJ whole genome shotgun (WGS) entry which is preliminary data.</text>
</comment>
<dbReference type="EMBL" id="BQNB010011739">
    <property type="protein sequence ID" value="GJS94547.1"/>
    <property type="molecule type" value="Genomic_DNA"/>
</dbReference>
<sequence length="171" mass="19393">MRAIMAGVKIHHNQIIRHPRSSSGLISSIVGNDSLRDDSPLFPCVASTCSRSDQREADQHWRQRSISALMKCTSPICQLAYGCVPDSLDEYLQMGATTSRDSLRIFCKVIMNLYGEEFLRKPTYTDIEKLYAYHNEKHGFPGMLGSIDCTDWPWANCPVAFKAKAMYSFKF</sequence>
<accession>A0ABQ4ZX12</accession>
<dbReference type="Pfam" id="PF04827">
    <property type="entry name" value="Plant_tran"/>
    <property type="match status" value="1"/>
</dbReference>
<proteinExistence type="predicted"/>
<dbReference type="PANTHER" id="PTHR47150:SF4">
    <property type="entry name" value="HARBINGER TRANSPOSASE-DERIVED PROTEIN-RELATED"/>
    <property type="match status" value="1"/>
</dbReference>
<dbReference type="PANTHER" id="PTHR47150">
    <property type="entry name" value="OS12G0169200 PROTEIN"/>
    <property type="match status" value="1"/>
</dbReference>
<evidence type="ECO:0000313" key="1">
    <source>
        <dbReference type="EMBL" id="GJS94547.1"/>
    </source>
</evidence>
<dbReference type="InterPro" id="IPR006912">
    <property type="entry name" value="Harbinger_derived_prot"/>
</dbReference>
<protein>
    <submittedName>
        <fullName evidence="1">ALP1-like protein</fullName>
    </submittedName>
</protein>
<reference evidence="1" key="1">
    <citation type="journal article" date="2022" name="Int. J. Mol. Sci.">
        <title>Draft Genome of Tanacetum Coccineum: Genomic Comparison of Closely Related Tanacetum-Family Plants.</title>
        <authorList>
            <person name="Yamashiro T."/>
            <person name="Shiraishi A."/>
            <person name="Nakayama K."/>
            <person name="Satake H."/>
        </authorList>
    </citation>
    <scope>NUCLEOTIDE SEQUENCE</scope>
</reference>
<gene>
    <name evidence="1" type="ORF">Tco_0801515</name>
</gene>
<name>A0ABQ4ZX12_9ASTR</name>